<dbReference type="Gene3D" id="1.20.1250.20">
    <property type="entry name" value="MFS general substrate transporter like domains"/>
    <property type="match status" value="1"/>
</dbReference>
<dbReference type="GO" id="GO:0015098">
    <property type="term" value="F:molybdate ion transmembrane transporter activity"/>
    <property type="evidence" value="ECO:0007669"/>
    <property type="project" value="InterPro"/>
</dbReference>
<evidence type="ECO:0000256" key="6">
    <source>
        <dbReference type="ARBA" id="ARBA00022692"/>
    </source>
</evidence>
<reference evidence="13" key="1">
    <citation type="submission" date="2021-01" db="EMBL/GenBank/DDBJ databases">
        <authorList>
            <person name="Corre E."/>
            <person name="Pelletier E."/>
            <person name="Niang G."/>
            <person name="Scheremetjew M."/>
            <person name="Finn R."/>
            <person name="Kale V."/>
            <person name="Holt S."/>
            <person name="Cochrane G."/>
            <person name="Meng A."/>
            <person name="Brown T."/>
            <person name="Cohen L."/>
        </authorList>
    </citation>
    <scope>NUCLEOTIDE SEQUENCE</scope>
    <source>
        <strain evidence="13">GSO104</strain>
    </source>
</reference>
<comment type="subcellular location">
    <subcellularLocation>
        <location evidence="2">Cell membrane</location>
        <topology evidence="2">Multi-pass membrane protein</topology>
    </subcellularLocation>
</comment>
<accession>A0A7S4W1M9</accession>
<keyword evidence="9 12" id="KW-0472">Membrane</keyword>
<dbReference type="CDD" id="cd17487">
    <property type="entry name" value="MFS_MFSD5_like"/>
    <property type="match status" value="1"/>
</dbReference>
<feature type="transmembrane region" description="Helical" evidence="12">
    <location>
        <begin position="272"/>
        <end position="290"/>
    </location>
</feature>
<feature type="transmembrane region" description="Helical" evidence="12">
    <location>
        <begin position="218"/>
        <end position="239"/>
    </location>
</feature>
<evidence type="ECO:0000256" key="7">
    <source>
        <dbReference type="ARBA" id="ARBA00022989"/>
    </source>
</evidence>
<proteinExistence type="predicted"/>
<evidence type="ECO:0000256" key="2">
    <source>
        <dbReference type="ARBA" id="ARBA00004651"/>
    </source>
</evidence>
<name>A0A7S4W1M9_9STRA</name>
<dbReference type="InterPro" id="IPR008509">
    <property type="entry name" value="MOT2/MFSD5"/>
</dbReference>
<dbReference type="AlphaFoldDB" id="A0A7S4W1M9"/>
<evidence type="ECO:0000256" key="3">
    <source>
        <dbReference type="ARBA" id="ARBA00021242"/>
    </source>
</evidence>
<feature type="transmembrane region" description="Helical" evidence="12">
    <location>
        <begin position="6"/>
        <end position="23"/>
    </location>
</feature>
<sequence>MAEYTILFGVALLLDIIVTFRASRLWTKYRHCFPFCCSYAVTHNVPIEVVPEGEENENEENENDDEKQFLVMEEREAKTDKNNDEQDNARYQSLMRNYLIVYLLARFSDWLQGAYVYALYDAYDYPQHLIAVLFVAGFGSSMVFGSFVGGMADRGGRRRFVVIFSIVHAAGYITKHFRNFHVLMLGRLLGGIATSLLFSVFEAWLIRAHANAKVMDKLSSSFSTAGFGNSVIAILAGLVSNKAASHGKLRPWDASLDTKEGMFFVDGYLNPFDIALLALICCGICATFLWEENYGESGGKENAENSPKWYDGLKRAYKTTIRNRDILLCGLVSSLFEGSMYIFVFMWTPAMQNLAKKEEGLGEDESVELPYGLIFSTFMVCCMTGSSLFSIVAERMKGEALAVVVFAVSSVAMSLVIVSSNSNVTFIAMNIFEICVGMYFPVMGTMKGMIVPEDQRAAIYNLYRIPLNFIVVSSLLAHLTATQGFVAVTIMLITATFLQLALARRRLNVSSLADMSHLQSLAMNTAKIKL</sequence>
<comment type="function">
    <text evidence="1">Mediates high-affinity intracellular uptake of the rare oligo-element molybdenum.</text>
</comment>
<keyword evidence="5" id="KW-1003">Cell membrane</keyword>
<dbReference type="PANTHER" id="PTHR23516:SF1">
    <property type="entry name" value="MOLYBDATE-ANION TRANSPORTER"/>
    <property type="match status" value="1"/>
</dbReference>
<feature type="transmembrane region" description="Helical" evidence="12">
    <location>
        <begin position="424"/>
        <end position="442"/>
    </location>
</feature>
<feature type="transmembrane region" description="Helical" evidence="12">
    <location>
        <begin position="400"/>
        <end position="418"/>
    </location>
</feature>
<feature type="transmembrane region" description="Helical" evidence="12">
    <location>
        <begin position="99"/>
        <end position="117"/>
    </location>
</feature>
<dbReference type="InterPro" id="IPR036259">
    <property type="entry name" value="MFS_trans_sf"/>
</dbReference>
<dbReference type="GO" id="GO:0005886">
    <property type="term" value="C:plasma membrane"/>
    <property type="evidence" value="ECO:0007669"/>
    <property type="project" value="UniProtKB-SubCell"/>
</dbReference>
<evidence type="ECO:0000256" key="8">
    <source>
        <dbReference type="ARBA" id="ARBA00023065"/>
    </source>
</evidence>
<feature type="transmembrane region" description="Helical" evidence="12">
    <location>
        <begin position="485"/>
        <end position="503"/>
    </location>
</feature>
<evidence type="ECO:0000256" key="5">
    <source>
        <dbReference type="ARBA" id="ARBA00022475"/>
    </source>
</evidence>
<evidence type="ECO:0000313" key="13">
    <source>
        <dbReference type="EMBL" id="CAE4617013.1"/>
    </source>
</evidence>
<evidence type="ECO:0000256" key="1">
    <source>
        <dbReference type="ARBA" id="ARBA00003019"/>
    </source>
</evidence>
<protein>
    <recommendedName>
        <fullName evidence="3">Molybdate-anion transporter</fullName>
    </recommendedName>
    <alternativeName>
        <fullName evidence="10">Major facilitator superfamily domain-containing protein 5</fullName>
    </alternativeName>
    <alternativeName>
        <fullName evidence="11">Molybdate transporter 2 homolog</fullName>
    </alternativeName>
</protein>
<dbReference type="Pfam" id="PF05631">
    <property type="entry name" value="MFS_5"/>
    <property type="match status" value="1"/>
</dbReference>
<feature type="transmembrane region" description="Helical" evidence="12">
    <location>
        <begin position="160"/>
        <end position="178"/>
    </location>
</feature>
<feature type="transmembrane region" description="Helical" evidence="12">
    <location>
        <begin position="462"/>
        <end position="479"/>
    </location>
</feature>
<keyword evidence="8" id="KW-0406">Ion transport</keyword>
<evidence type="ECO:0000256" key="11">
    <source>
        <dbReference type="ARBA" id="ARBA00032555"/>
    </source>
</evidence>
<evidence type="ECO:0000256" key="9">
    <source>
        <dbReference type="ARBA" id="ARBA00023136"/>
    </source>
</evidence>
<feature type="transmembrane region" description="Helical" evidence="12">
    <location>
        <begin position="326"/>
        <end position="349"/>
    </location>
</feature>
<dbReference type="PANTHER" id="PTHR23516">
    <property type="entry name" value="SAM (S-ADENOSYL METHIONINE) TRANSPORTER"/>
    <property type="match status" value="1"/>
</dbReference>
<organism evidence="13">
    <name type="scientific">Ditylum brightwellii</name>
    <dbReference type="NCBI Taxonomy" id="49249"/>
    <lineage>
        <taxon>Eukaryota</taxon>
        <taxon>Sar</taxon>
        <taxon>Stramenopiles</taxon>
        <taxon>Ochrophyta</taxon>
        <taxon>Bacillariophyta</taxon>
        <taxon>Mediophyceae</taxon>
        <taxon>Lithodesmiophycidae</taxon>
        <taxon>Lithodesmiales</taxon>
        <taxon>Lithodesmiaceae</taxon>
        <taxon>Ditylum</taxon>
    </lineage>
</organism>
<evidence type="ECO:0000256" key="10">
    <source>
        <dbReference type="ARBA" id="ARBA00030646"/>
    </source>
</evidence>
<keyword evidence="4" id="KW-0813">Transport</keyword>
<evidence type="ECO:0000256" key="4">
    <source>
        <dbReference type="ARBA" id="ARBA00022448"/>
    </source>
</evidence>
<feature type="transmembrane region" description="Helical" evidence="12">
    <location>
        <begin position="184"/>
        <end position="206"/>
    </location>
</feature>
<keyword evidence="7 12" id="KW-1133">Transmembrane helix</keyword>
<feature type="transmembrane region" description="Helical" evidence="12">
    <location>
        <begin position="369"/>
        <end position="393"/>
    </location>
</feature>
<keyword evidence="6 12" id="KW-0812">Transmembrane</keyword>
<dbReference type="SUPFAM" id="SSF103473">
    <property type="entry name" value="MFS general substrate transporter"/>
    <property type="match status" value="1"/>
</dbReference>
<dbReference type="EMBL" id="HBNS01025406">
    <property type="protein sequence ID" value="CAE4617013.1"/>
    <property type="molecule type" value="Transcribed_RNA"/>
</dbReference>
<evidence type="ECO:0000256" key="12">
    <source>
        <dbReference type="SAM" id="Phobius"/>
    </source>
</evidence>
<gene>
    <name evidence="13" type="ORF">DBRI00130_LOCUS20044</name>
</gene>
<dbReference type="GO" id="GO:0006811">
    <property type="term" value="P:monoatomic ion transport"/>
    <property type="evidence" value="ECO:0007669"/>
    <property type="project" value="UniProtKB-KW"/>
</dbReference>
<feature type="transmembrane region" description="Helical" evidence="12">
    <location>
        <begin position="129"/>
        <end position="148"/>
    </location>
</feature>